<dbReference type="Proteomes" id="UP001229421">
    <property type="component" value="Unassembled WGS sequence"/>
</dbReference>
<comment type="caution">
    <text evidence="1">The sequence shown here is derived from an EMBL/GenBank/DDBJ whole genome shotgun (WGS) entry which is preliminary data.</text>
</comment>
<accession>A0AAD8KZR0</accession>
<gene>
    <name evidence="1" type="ORF">QVD17_12641</name>
</gene>
<name>A0AAD8KZR0_TARER</name>
<proteinExistence type="predicted"/>
<protein>
    <submittedName>
        <fullName evidence="1">Uncharacterized protein</fullName>
    </submittedName>
</protein>
<organism evidence="1 2">
    <name type="scientific">Tagetes erecta</name>
    <name type="common">African marigold</name>
    <dbReference type="NCBI Taxonomy" id="13708"/>
    <lineage>
        <taxon>Eukaryota</taxon>
        <taxon>Viridiplantae</taxon>
        <taxon>Streptophyta</taxon>
        <taxon>Embryophyta</taxon>
        <taxon>Tracheophyta</taxon>
        <taxon>Spermatophyta</taxon>
        <taxon>Magnoliopsida</taxon>
        <taxon>eudicotyledons</taxon>
        <taxon>Gunneridae</taxon>
        <taxon>Pentapetalae</taxon>
        <taxon>asterids</taxon>
        <taxon>campanulids</taxon>
        <taxon>Asterales</taxon>
        <taxon>Asteraceae</taxon>
        <taxon>Asteroideae</taxon>
        <taxon>Heliantheae alliance</taxon>
        <taxon>Tageteae</taxon>
        <taxon>Tagetes</taxon>
    </lineage>
</organism>
<sequence length="134" mass="15098">MAKTNKFVQIIHAEHIVVGPQGRFKVLATYGDILLPESKIHHSEILVTELFMRKILVLTDDAPYLLCCCNEQGGSWGQKKVEETSDSQVGWGQRIKNIYLLMTLEPQVLNPHGSVIDESTPYMSEWKKDASSTP</sequence>
<evidence type="ECO:0000313" key="2">
    <source>
        <dbReference type="Proteomes" id="UP001229421"/>
    </source>
</evidence>
<dbReference type="EMBL" id="JAUHHV010000003">
    <property type="protein sequence ID" value="KAK1430116.1"/>
    <property type="molecule type" value="Genomic_DNA"/>
</dbReference>
<reference evidence="1" key="1">
    <citation type="journal article" date="2023" name="bioRxiv">
        <title>Improved chromosome-level genome assembly for marigold (Tagetes erecta).</title>
        <authorList>
            <person name="Jiang F."/>
            <person name="Yuan L."/>
            <person name="Wang S."/>
            <person name="Wang H."/>
            <person name="Xu D."/>
            <person name="Wang A."/>
            <person name="Fan W."/>
        </authorList>
    </citation>
    <scope>NUCLEOTIDE SEQUENCE</scope>
    <source>
        <strain evidence="1">WSJ</strain>
        <tissue evidence="1">Leaf</tissue>
    </source>
</reference>
<dbReference type="AlphaFoldDB" id="A0AAD8KZR0"/>
<keyword evidence="2" id="KW-1185">Reference proteome</keyword>
<evidence type="ECO:0000313" key="1">
    <source>
        <dbReference type="EMBL" id="KAK1430116.1"/>
    </source>
</evidence>